<evidence type="ECO:0000313" key="1">
    <source>
        <dbReference type="EMBL" id="BBL10297.1"/>
    </source>
</evidence>
<keyword evidence="2" id="KW-1185">Reference proteome</keyword>
<evidence type="ECO:0000313" key="2">
    <source>
        <dbReference type="Proteomes" id="UP000317465"/>
    </source>
</evidence>
<sequence>MVMQHATKYVSVDAIPNKRAISIEWPENIIGEFEKNIYIGTNEKNMKPLICIDILLSENQANGALNFIVRSDAFESHYTYKVIDGNVSIDNVSTPLCINIGRSTLSLSEFLCKDRYFPTVRFVDGTTLQGQYMAEYRNEDVLFDREKIQVWDWVGVNIKNESQGNEKDNTSIQYCVIKKLKEQNFDIIFDDDNAGEIADVIAIKVDDVNKKVKVELFHLKFSQEDRPGARINDLYAVNGQAQKCVSWLHTKPEHILGRMLKRGASGPKNRYELGTQEQLSIIREKVKSLYEVEYIVNIVQPGLSKAAASIEQLKLLSLTEVFLWETRMIELGVIASA</sequence>
<organism evidence="1 2">
    <name type="scientific">Alistipes onderdonkii subsp. vulgaris</name>
    <dbReference type="NCBI Taxonomy" id="2585117"/>
    <lineage>
        <taxon>Bacteria</taxon>
        <taxon>Pseudomonadati</taxon>
        <taxon>Bacteroidota</taxon>
        <taxon>Bacteroidia</taxon>
        <taxon>Bacteroidales</taxon>
        <taxon>Rikenellaceae</taxon>
        <taxon>Alistipes</taxon>
    </lineage>
</organism>
<protein>
    <submittedName>
        <fullName evidence="1">Uncharacterized protein</fullName>
    </submittedName>
</protein>
<gene>
    <name evidence="1" type="ORF">A5CPYCFAH4_25210</name>
</gene>
<name>A0ACA8QZP0_9BACT</name>
<dbReference type="EMBL" id="AP019737">
    <property type="protein sequence ID" value="BBL10297.1"/>
    <property type="molecule type" value="Genomic_DNA"/>
</dbReference>
<proteinExistence type="predicted"/>
<accession>A0ACA8QZP0</accession>
<reference evidence="1 2" key="1">
    <citation type="journal article" date="2020" name="Int. J. Syst. Evol. Microbiol.">
        <title>Alistipes communis sp. nov., Alistipes dispar sp. nov. and Alistipes onderdonkii subsp. vulgaris subsp. nov., isolated from human faeces, and creation of Alistipes onderdonkii subsp. onderdonkii subsp. nov.</title>
        <authorList>
            <person name="Sakamoto M."/>
            <person name="Ikeyama N."/>
            <person name="Ogata Y."/>
            <person name="Suda W."/>
            <person name="Iino T."/>
            <person name="Hattori M."/>
            <person name="Ohkuma M."/>
        </authorList>
    </citation>
    <scope>NUCLEOTIDE SEQUENCE [LARGE SCALE GENOMIC DNA]</scope>
    <source>
        <strain evidence="1 2">5CPYCFAH4</strain>
    </source>
</reference>
<dbReference type="Proteomes" id="UP000317465">
    <property type="component" value="Chromosome"/>
</dbReference>